<dbReference type="InterPro" id="IPR029033">
    <property type="entry name" value="His_PPase_superfam"/>
</dbReference>
<protein>
    <recommendedName>
        <fullName evidence="3">6-phosphofructo-2-kinase domain-containing protein</fullName>
    </recommendedName>
</protein>
<dbReference type="GO" id="GO:0004331">
    <property type="term" value="F:fructose-2,6-bisphosphate 2-phosphatase activity"/>
    <property type="evidence" value="ECO:0007669"/>
    <property type="project" value="TreeGrafter"/>
</dbReference>
<dbReference type="GO" id="GO:0005524">
    <property type="term" value="F:ATP binding"/>
    <property type="evidence" value="ECO:0007669"/>
    <property type="project" value="UniProtKB-KW"/>
</dbReference>
<dbReference type="InterPro" id="IPR027417">
    <property type="entry name" value="P-loop_NTPase"/>
</dbReference>
<proteinExistence type="predicted"/>
<dbReference type="PANTHER" id="PTHR10606:SF49">
    <property type="entry name" value="6-PHOSPHOFRUCTO-2-KINASE DOMAIN-CONTAINING PROTEIN"/>
    <property type="match status" value="1"/>
</dbReference>
<dbReference type="Gene3D" id="3.40.50.1240">
    <property type="entry name" value="Phosphoglycerate mutase-like"/>
    <property type="match status" value="1"/>
</dbReference>
<dbReference type="EMBL" id="GIBP01006896">
    <property type="protein sequence ID" value="NDV35865.1"/>
    <property type="molecule type" value="Transcribed_RNA"/>
</dbReference>
<evidence type="ECO:0000256" key="1">
    <source>
        <dbReference type="ARBA" id="ARBA00022741"/>
    </source>
</evidence>
<organism evidence="4">
    <name type="scientific">Arcella intermedia</name>
    <dbReference type="NCBI Taxonomy" id="1963864"/>
    <lineage>
        <taxon>Eukaryota</taxon>
        <taxon>Amoebozoa</taxon>
        <taxon>Tubulinea</taxon>
        <taxon>Elardia</taxon>
        <taxon>Arcellinida</taxon>
        <taxon>Sphaerothecina</taxon>
        <taxon>Arcellidae</taxon>
        <taxon>Arcella</taxon>
    </lineage>
</organism>
<dbReference type="GO" id="GO:0005829">
    <property type="term" value="C:cytosol"/>
    <property type="evidence" value="ECO:0007669"/>
    <property type="project" value="TreeGrafter"/>
</dbReference>
<feature type="domain" description="6-phosphofructo-2-kinase" evidence="3">
    <location>
        <begin position="3"/>
        <end position="140"/>
    </location>
</feature>
<dbReference type="AlphaFoldDB" id="A0A6B2LFU4"/>
<keyword evidence="1" id="KW-0547">Nucleotide-binding</keyword>
<dbReference type="PANTHER" id="PTHR10606">
    <property type="entry name" value="6-PHOSPHOFRUCTO-2-KINASE/FRUCTOSE-2,6-BISPHOSPHATASE"/>
    <property type="match status" value="1"/>
</dbReference>
<keyword evidence="2" id="KW-0067">ATP-binding</keyword>
<dbReference type="InterPro" id="IPR003094">
    <property type="entry name" value="6Pfruct_kin"/>
</dbReference>
<dbReference type="SUPFAM" id="SSF52540">
    <property type="entry name" value="P-loop containing nucleoside triphosphate hydrolases"/>
    <property type="match status" value="1"/>
</dbReference>
<dbReference type="GO" id="GO:0006003">
    <property type="term" value="P:fructose 2,6-bisphosphate metabolic process"/>
    <property type="evidence" value="ECO:0007669"/>
    <property type="project" value="InterPro"/>
</dbReference>
<dbReference type="Gene3D" id="3.40.50.300">
    <property type="entry name" value="P-loop containing nucleotide triphosphate hydrolases"/>
    <property type="match status" value="1"/>
</dbReference>
<dbReference type="SUPFAM" id="SSF53254">
    <property type="entry name" value="Phosphoglycerate mutase-like"/>
    <property type="match status" value="1"/>
</dbReference>
<evidence type="ECO:0000313" key="4">
    <source>
        <dbReference type="EMBL" id="NDV35865.1"/>
    </source>
</evidence>
<dbReference type="PIRSF" id="PIRSF000709">
    <property type="entry name" value="6PFK_2-Ptase"/>
    <property type="match status" value="1"/>
</dbReference>
<dbReference type="GO" id="GO:0003873">
    <property type="term" value="F:6-phosphofructo-2-kinase activity"/>
    <property type="evidence" value="ECO:0007669"/>
    <property type="project" value="InterPro"/>
</dbReference>
<dbReference type="Pfam" id="PF01591">
    <property type="entry name" value="6PF2K"/>
    <property type="match status" value="1"/>
</dbReference>
<evidence type="ECO:0000256" key="2">
    <source>
        <dbReference type="ARBA" id="ARBA00022840"/>
    </source>
</evidence>
<evidence type="ECO:0000259" key="3">
    <source>
        <dbReference type="Pfam" id="PF01591"/>
    </source>
</evidence>
<accession>A0A6B2LFU4</accession>
<reference evidence="4" key="1">
    <citation type="journal article" date="2020" name="J. Eukaryot. Microbiol.">
        <title>De novo Sequencing, Assembly and Annotation of the Transcriptome for the Free-Living Testate Amoeba Arcella intermedia.</title>
        <authorList>
            <person name="Ribeiro G.M."/>
            <person name="Porfirio-Sousa A.L."/>
            <person name="Maurer-Alcala X.X."/>
            <person name="Katz L.A."/>
            <person name="Lahr D.J.G."/>
        </authorList>
    </citation>
    <scope>NUCLEOTIDE SEQUENCE</scope>
</reference>
<sequence>MKAILDQVFDWLDQGGEVAIFDATNTTKESRAQILGLCNAKEPRVSLIFIENICDDPKVLAENFKKKIHHSKEYKGVPYEDAAKDLKRRILKYDNIYRPLEDDEPLCFVKIVNLQSKVVFNRVGPSIPQMLPSFLMSLHNARRPIYFTRPADSEVVRDECNTPRTVITRTGEQYARNLASTIEQRLPEHLRPKLTIYTGTSSQSIQTAKFLEKANHIQMTCLNKMQTGDCRGMSTRQLH</sequence>
<dbReference type="PRINTS" id="PR00991">
    <property type="entry name" value="6PFRUCTKNASE"/>
</dbReference>
<dbReference type="GO" id="GO:0006000">
    <property type="term" value="P:fructose metabolic process"/>
    <property type="evidence" value="ECO:0007669"/>
    <property type="project" value="InterPro"/>
</dbReference>
<name>A0A6B2LFU4_9EUKA</name>
<dbReference type="InterPro" id="IPR013079">
    <property type="entry name" value="6Phosfructo_kin"/>
</dbReference>